<reference evidence="3 4" key="1">
    <citation type="submission" date="2018-02" db="EMBL/GenBank/DDBJ databases">
        <authorList>
            <person name="Rodrigo-Torres L."/>
            <person name="Arahal R. D."/>
            <person name="Lucena T."/>
        </authorList>
    </citation>
    <scope>NUCLEOTIDE SEQUENCE [LARGE SCALE GENOMIC DNA]</scope>
    <source>
        <strain evidence="3 4">CECT 9267</strain>
    </source>
</reference>
<comment type="catalytic activity">
    <reaction evidence="2">
        <text>phosphonoacetaldehyde + H2O = acetaldehyde + phosphate + H(+)</text>
        <dbReference type="Rhea" id="RHEA:18905"/>
        <dbReference type="ChEBI" id="CHEBI:15343"/>
        <dbReference type="ChEBI" id="CHEBI:15377"/>
        <dbReference type="ChEBI" id="CHEBI:15378"/>
        <dbReference type="ChEBI" id="CHEBI:43474"/>
        <dbReference type="ChEBI" id="CHEBI:58383"/>
        <dbReference type="EC" id="3.11.1.1"/>
    </reaction>
</comment>
<dbReference type="GO" id="GO:0005829">
    <property type="term" value="C:cytosol"/>
    <property type="evidence" value="ECO:0007669"/>
    <property type="project" value="TreeGrafter"/>
</dbReference>
<dbReference type="AlphaFoldDB" id="A0A9N7J163"/>
<dbReference type="Proteomes" id="UP000239650">
    <property type="component" value="Unassembled WGS sequence"/>
</dbReference>
<dbReference type="InterPro" id="IPR050155">
    <property type="entry name" value="HAD-like_hydrolase_sf"/>
</dbReference>
<dbReference type="SUPFAM" id="SSF56784">
    <property type="entry name" value="HAD-like"/>
    <property type="match status" value="1"/>
</dbReference>
<dbReference type="PANTHER" id="PTHR43434:SF19">
    <property type="entry name" value="PHOSPHONOACETALDEHYDE HYDROLASE"/>
    <property type="match status" value="1"/>
</dbReference>
<comment type="subunit">
    <text evidence="2">Homodimer.</text>
</comment>
<dbReference type="SFLD" id="SFLDG01129">
    <property type="entry name" value="C1.5:_HAD__Beta-PGM__Phosphata"/>
    <property type="match status" value="1"/>
</dbReference>
<gene>
    <name evidence="2 3" type="primary">phnX</name>
    <name evidence="3" type="ORF">LAS9267_00990</name>
</gene>
<dbReference type="Gene3D" id="1.10.150.240">
    <property type="entry name" value="Putative phosphatase, domain 2"/>
    <property type="match status" value="1"/>
</dbReference>
<dbReference type="CDD" id="cd02586">
    <property type="entry name" value="HAD_PHN"/>
    <property type="match status" value="1"/>
</dbReference>
<dbReference type="InterPro" id="IPR036412">
    <property type="entry name" value="HAD-like_sf"/>
</dbReference>
<keyword evidence="2" id="KW-0460">Magnesium</keyword>
<sequence length="265" mass="29235">MTDIQCVIFDWAGTTIDFGSLDPVLAFQSAFNAAGIQIDTARIRQDMGIEKHEHIAKLAKMPEVQRAWFTKYKRGITDADQLQLFNYFEQFLLNRLSTETTLTPAVLQVQTYLKAHHIHIATTTGYTKAMLAIAAKQAGLLGYHPELMVSKEDVAAGRPAPDMINHIMTAFNITDPQTVVKVGDTVIDMQEGKNAGVLTVGLIESSSLLGLSQAELIDLPQKTRIAKFAEITKTLKEAGADYVIHNLSELPAILAKYQTPQKEHA</sequence>
<dbReference type="GO" id="GO:0008967">
    <property type="term" value="F:phosphoglycolate phosphatase activity"/>
    <property type="evidence" value="ECO:0007669"/>
    <property type="project" value="TreeGrafter"/>
</dbReference>
<evidence type="ECO:0000256" key="2">
    <source>
        <dbReference type="HAMAP-Rule" id="MF_01375"/>
    </source>
</evidence>
<name>A0A9N7J163_LATSK</name>
<evidence type="ECO:0000313" key="4">
    <source>
        <dbReference type="Proteomes" id="UP000239650"/>
    </source>
</evidence>
<feature type="binding site" evidence="2">
    <location>
        <position position="12"/>
    </location>
    <ligand>
        <name>Mg(2+)</name>
        <dbReference type="ChEBI" id="CHEBI:18420"/>
    </ligand>
</feature>
<dbReference type="SFLD" id="SFLDG01135">
    <property type="entry name" value="C1.5.6:_HAD__Beta-PGM__Phospha"/>
    <property type="match status" value="1"/>
</dbReference>
<dbReference type="GO" id="GO:0019700">
    <property type="term" value="P:organic phosphonate catabolic process"/>
    <property type="evidence" value="ECO:0007669"/>
    <property type="project" value="InterPro"/>
</dbReference>
<dbReference type="InterPro" id="IPR006323">
    <property type="entry name" value="Phosphonoacetald_hydro"/>
</dbReference>
<dbReference type="GO" id="GO:0006281">
    <property type="term" value="P:DNA repair"/>
    <property type="evidence" value="ECO:0007669"/>
    <property type="project" value="TreeGrafter"/>
</dbReference>
<comment type="cofactor">
    <cofactor evidence="2">
        <name>Mg(2+)</name>
        <dbReference type="ChEBI" id="CHEBI:18420"/>
    </cofactor>
    <text evidence="2">Binds 1 Mg(2+) ion per subunit.</text>
</comment>
<dbReference type="RefSeq" id="WP_016265652.1">
    <property type="nucleotide sequence ID" value="NZ_BJLN01000005.1"/>
</dbReference>
<feature type="binding site" evidence="2">
    <location>
        <position position="184"/>
    </location>
    <ligand>
        <name>Mg(2+)</name>
        <dbReference type="ChEBI" id="CHEBI:18420"/>
    </ligand>
</feature>
<organism evidence="3 4">
    <name type="scientific">Latilactobacillus sakei</name>
    <name type="common">Lactobacillus sakei</name>
    <dbReference type="NCBI Taxonomy" id="1599"/>
    <lineage>
        <taxon>Bacteria</taxon>
        <taxon>Bacillati</taxon>
        <taxon>Bacillota</taxon>
        <taxon>Bacilli</taxon>
        <taxon>Lactobacillales</taxon>
        <taxon>Lactobacillaceae</taxon>
        <taxon>Latilactobacillus</taxon>
    </lineage>
</organism>
<evidence type="ECO:0000256" key="1">
    <source>
        <dbReference type="ARBA" id="ARBA00023270"/>
    </source>
</evidence>
<keyword evidence="1 2" id="KW-0704">Schiff base</keyword>
<dbReference type="PANTHER" id="PTHR43434">
    <property type="entry name" value="PHOSPHOGLYCOLATE PHOSPHATASE"/>
    <property type="match status" value="1"/>
</dbReference>
<protein>
    <recommendedName>
        <fullName evidence="2">Phosphonoacetaldehyde hydrolase</fullName>
        <shortName evidence="2">Phosphonatase</shortName>
        <ecNumber evidence="2">3.11.1.1</ecNumber>
    </recommendedName>
    <alternativeName>
        <fullName evidence="2">Phosphonoacetaldehyde phosphonohydrolase</fullName>
    </alternativeName>
</protein>
<proteinExistence type="inferred from homology"/>
<comment type="function">
    <text evidence="2">Involved in phosphonate degradation.</text>
</comment>
<dbReference type="GO" id="GO:0050194">
    <property type="term" value="F:phosphonoacetaldehyde hydrolase activity"/>
    <property type="evidence" value="ECO:0007669"/>
    <property type="project" value="UniProtKB-UniRule"/>
</dbReference>
<feature type="active site" description="Nucleophile" evidence="2">
    <location>
        <position position="10"/>
    </location>
</feature>
<dbReference type="HAMAP" id="MF_01375">
    <property type="entry name" value="PhnX"/>
    <property type="match status" value="1"/>
</dbReference>
<dbReference type="NCBIfam" id="TIGR01422">
    <property type="entry name" value="phosphonatase"/>
    <property type="match status" value="1"/>
</dbReference>
<accession>A0A9N7J163</accession>
<dbReference type="GeneID" id="57132580"/>
<dbReference type="InterPro" id="IPR023214">
    <property type="entry name" value="HAD_sf"/>
</dbReference>
<dbReference type="SFLD" id="SFLDS00003">
    <property type="entry name" value="Haloacid_Dehalogenase"/>
    <property type="match status" value="1"/>
</dbReference>
<comment type="similarity">
    <text evidence="2">Belongs to the HAD-like hydrolase superfamily. PhnX family.</text>
</comment>
<keyword evidence="2 3" id="KW-0378">Hydrolase</keyword>
<dbReference type="GO" id="GO:0000287">
    <property type="term" value="F:magnesium ion binding"/>
    <property type="evidence" value="ECO:0007669"/>
    <property type="project" value="UniProtKB-UniRule"/>
</dbReference>
<evidence type="ECO:0000313" key="3">
    <source>
        <dbReference type="EMBL" id="SPE20630.1"/>
    </source>
</evidence>
<dbReference type="EC" id="3.11.1.1" evidence="2"/>
<dbReference type="Gene3D" id="3.40.50.1000">
    <property type="entry name" value="HAD superfamily/HAD-like"/>
    <property type="match status" value="1"/>
</dbReference>
<feature type="active site" description="Schiff-base intermediate with substrate" evidence="2">
    <location>
        <position position="51"/>
    </location>
</feature>
<comment type="caution">
    <text evidence="3">The sequence shown here is derived from an EMBL/GenBank/DDBJ whole genome shotgun (WGS) entry which is preliminary data.</text>
</comment>
<feature type="binding site" evidence="2">
    <location>
        <position position="10"/>
    </location>
    <ligand>
        <name>Mg(2+)</name>
        <dbReference type="ChEBI" id="CHEBI:18420"/>
    </ligand>
</feature>
<dbReference type="InterPro" id="IPR023198">
    <property type="entry name" value="PGP-like_dom2"/>
</dbReference>
<dbReference type="EMBL" id="OKRC01000004">
    <property type="protein sequence ID" value="SPE20630.1"/>
    <property type="molecule type" value="Genomic_DNA"/>
</dbReference>
<keyword evidence="2" id="KW-0479">Metal-binding</keyword>
<dbReference type="Pfam" id="PF00702">
    <property type="entry name" value="Hydrolase"/>
    <property type="match status" value="1"/>
</dbReference>